<feature type="domain" description="Large ribosomal subunit protein uL6 alpha-beta" evidence="5">
    <location>
        <begin position="100"/>
        <end position="178"/>
    </location>
</feature>
<dbReference type="AlphaFoldDB" id="A0A0S2M9S6"/>
<dbReference type="InterPro" id="IPR019906">
    <property type="entry name" value="Ribosomal_uL6_bac-type"/>
</dbReference>
<evidence type="ECO:0000256" key="3">
    <source>
        <dbReference type="ARBA" id="ARBA00023274"/>
    </source>
</evidence>
<dbReference type="PANTHER" id="PTHR11655:SF14">
    <property type="entry name" value="LARGE RIBOSOMAL SUBUNIT PROTEIN UL6M"/>
    <property type="match status" value="1"/>
</dbReference>
<dbReference type="Gene3D" id="3.90.930.12">
    <property type="entry name" value="Ribosomal protein L6, alpha-beta domain"/>
    <property type="match status" value="1"/>
</dbReference>
<proteinExistence type="inferred from homology"/>
<evidence type="ECO:0000256" key="2">
    <source>
        <dbReference type="ARBA" id="ARBA00022980"/>
    </source>
</evidence>
<reference evidence="6" key="1">
    <citation type="submission" date="2015-10" db="EMBL/GenBank/DDBJ databases">
        <title>Complete mitochondrial genome of Skeletonema marinoi (Mediophyceae, Bacillariophyta).</title>
        <authorList>
            <person name="An S.M."/>
            <person name="Yang E.C."/>
        </authorList>
    </citation>
    <scope>NUCLEOTIDE SEQUENCE</scope>
</reference>
<dbReference type="Pfam" id="PF00347">
    <property type="entry name" value="Ribosomal_L6"/>
    <property type="match status" value="1"/>
</dbReference>
<dbReference type="EMBL" id="KT874463">
    <property type="protein sequence ID" value="ALO71439.1"/>
    <property type="molecule type" value="Genomic_DNA"/>
</dbReference>
<evidence type="ECO:0000259" key="5">
    <source>
        <dbReference type="Pfam" id="PF00347"/>
    </source>
</evidence>
<gene>
    <name evidence="6" type="primary">rpl6</name>
    <name evidence="6" type="ORF">Smar.m17</name>
</gene>
<dbReference type="InterPro" id="IPR002358">
    <property type="entry name" value="Ribosomal_uL6_CS"/>
</dbReference>
<dbReference type="PIRSF" id="PIRSF002162">
    <property type="entry name" value="Ribosomal_L6"/>
    <property type="match status" value="1"/>
</dbReference>
<dbReference type="PANTHER" id="PTHR11655">
    <property type="entry name" value="60S/50S RIBOSOMAL PROTEIN L6/L9"/>
    <property type="match status" value="1"/>
</dbReference>
<keyword evidence="6" id="KW-0496">Mitochondrion</keyword>
<dbReference type="PRINTS" id="PR00059">
    <property type="entry name" value="RIBOSOMALL6"/>
</dbReference>
<accession>A0A0S2M9S6</accession>
<comment type="similarity">
    <text evidence="1 4">Belongs to the universal ribosomal protein uL6 family.</text>
</comment>
<geneLocation type="mitochondrion" evidence="6"/>
<keyword evidence="3 4" id="KW-0687">Ribonucleoprotein</keyword>
<evidence type="ECO:0000256" key="1">
    <source>
        <dbReference type="ARBA" id="ARBA00009356"/>
    </source>
</evidence>
<name>A0A0S2M9S6_9STRA</name>
<dbReference type="GeneID" id="26379844"/>
<evidence type="ECO:0000256" key="4">
    <source>
        <dbReference type="RuleBase" id="RU003869"/>
    </source>
</evidence>
<dbReference type="GO" id="GO:0003735">
    <property type="term" value="F:structural constituent of ribosome"/>
    <property type="evidence" value="ECO:0007669"/>
    <property type="project" value="InterPro"/>
</dbReference>
<dbReference type="GO" id="GO:1990904">
    <property type="term" value="C:ribonucleoprotein complex"/>
    <property type="evidence" value="ECO:0007669"/>
    <property type="project" value="UniProtKB-KW"/>
</dbReference>
<protein>
    <submittedName>
        <fullName evidence="6">Ribosomal protein L6</fullName>
    </submittedName>
</protein>
<dbReference type="GO" id="GO:0005840">
    <property type="term" value="C:ribosome"/>
    <property type="evidence" value="ECO:0007669"/>
    <property type="project" value="UniProtKB-KW"/>
</dbReference>
<evidence type="ECO:0000313" key="6">
    <source>
        <dbReference type="EMBL" id="ALO71439.1"/>
    </source>
</evidence>
<keyword evidence="2 4" id="KW-0689">Ribosomal protein</keyword>
<dbReference type="PROSITE" id="PS00525">
    <property type="entry name" value="RIBOSOMAL_L6_1"/>
    <property type="match status" value="1"/>
</dbReference>
<organism evidence="6">
    <name type="scientific">Skeletonema marinoi</name>
    <dbReference type="NCBI Taxonomy" id="267567"/>
    <lineage>
        <taxon>Eukaryota</taxon>
        <taxon>Sar</taxon>
        <taxon>Stramenopiles</taxon>
        <taxon>Ochrophyta</taxon>
        <taxon>Bacillariophyta</taxon>
        <taxon>Coscinodiscophyceae</taxon>
        <taxon>Thalassiosirophycidae</taxon>
        <taxon>Thalassiosirales</taxon>
        <taxon>Skeletonemataceae</taxon>
        <taxon>Skeletonema</taxon>
        <taxon>Skeletonema marinoi-dohrnii complex</taxon>
    </lineage>
</organism>
<dbReference type="GO" id="GO:0002181">
    <property type="term" value="P:cytoplasmic translation"/>
    <property type="evidence" value="ECO:0007669"/>
    <property type="project" value="TreeGrafter"/>
</dbReference>
<dbReference type="InterPro" id="IPR000702">
    <property type="entry name" value="Ribosomal_uL6-like"/>
</dbReference>
<dbReference type="SUPFAM" id="SSF56053">
    <property type="entry name" value="Ribosomal protein L6"/>
    <property type="match status" value="1"/>
</dbReference>
<dbReference type="GO" id="GO:0019843">
    <property type="term" value="F:rRNA binding"/>
    <property type="evidence" value="ECO:0007669"/>
    <property type="project" value="InterPro"/>
</dbReference>
<dbReference type="InterPro" id="IPR020040">
    <property type="entry name" value="Ribosomal_uL6_a/b-dom"/>
</dbReference>
<dbReference type="InterPro" id="IPR036789">
    <property type="entry name" value="Ribosomal_uL6-like_a/b-dom_sf"/>
</dbReference>
<sequence>MHNITKRHIIKIPKDISLYYCTTNHIVIFTNSVTQKALKLKTKLVIEKDKKLIKITREPFFNMSNNKKRSLKALQTTQVVLIKQMLLEISSFFCKKLNLIGVGFRVSILKVLDFNLLHLKLGYSHSIYFKIPKNLKIFCLKANKLFIIGNSYQFVTQIAALIRSCKVPEPYKGKGILYATEKITLKEGKKV</sequence>
<dbReference type="RefSeq" id="YP_009186106.1">
    <property type="nucleotide sequence ID" value="NC_028615.1"/>
</dbReference>